<dbReference type="SMART" id="SM00421">
    <property type="entry name" value="HTH_LUXR"/>
    <property type="match status" value="1"/>
</dbReference>
<dbReference type="PANTHER" id="PTHR44688:SF16">
    <property type="entry name" value="DNA-BINDING TRANSCRIPTIONAL ACTIVATOR DEVR_DOSR"/>
    <property type="match status" value="1"/>
</dbReference>
<sequence>MLERILLNVARWRETSSAEKLKVIKEASSNEEAIHLLRGLYEIKHVTVRLAAAPLGLFDIPYIRTTYAAEWIAHQLTRGYIGGDQVVVHGFTTERPFFWSDLERTRIWNLIMRDAMQRGVGPEGFSIPIHDRLGRRSLISLNTFMSPEDWKRYISTIAKELLEIAWVLHENAIRESGVEEVVRLGPREIECLQWVARGKDAGDIAEILEISEHTVRYYLKSAREKLNSRTLPHAVSKAIAYRVIR</sequence>
<keyword evidence="6" id="KW-1185">Reference proteome</keyword>
<keyword evidence="1" id="KW-0805">Transcription regulation</keyword>
<dbReference type="InterPro" id="IPR036693">
    <property type="entry name" value="TF_LuxR_autoind-bd_dom_sf"/>
</dbReference>
<protein>
    <submittedName>
        <fullName evidence="5">LuxR family transcriptional regulator</fullName>
    </submittedName>
</protein>
<keyword evidence="2" id="KW-0238">DNA-binding</keyword>
<comment type="caution">
    <text evidence="5">The sequence shown here is derived from an EMBL/GenBank/DDBJ whole genome shotgun (WGS) entry which is preliminary data.</text>
</comment>
<dbReference type="Pfam" id="PF00196">
    <property type="entry name" value="GerE"/>
    <property type="match status" value="1"/>
</dbReference>
<dbReference type="STRING" id="721133.SAMN05216176_101655"/>
<dbReference type="PRINTS" id="PR00038">
    <property type="entry name" value="HTHLUXR"/>
</dbReference>
<dbReference type="GO" id="GO:0006355">
    <property type="term" value="P:regulation of DNA-templated transcription"/>
    <property type="evidence" value="ECO:0007669"/>
    <property type="project" value="InterPro"/>
</dbReference>
<dbReference type="PROSITE" id="PS00622">
    <property type="entry name" value="HTH_LUXR_1"/>
    <property type="match status" value="1"/>
</dbReference>
<proteinExistence type="predicted"/>
<accession>K2NWX0</accession>
<dbReference type="InterPro" id="IPR016032">
    <property type="entry name" value="Sig_transdc_resp-reg_C-effctor"/>
</dbReference>
<feature type="domain" description="HTH luxR-type" evidence="4">
    <location>
        <begin position="177"/>
        <end position="242"/>
    </location>
</feature>
<dbReference type="AlphaFoldDB" id="K2NWX0"/>
<dbReference type="Pfam" id="PF03472">
    <property type="entry name" value="Autoind_bind"/>
    <property type="match status" value="1"/>
</dbReference>
<dbReference type="GO" id="GO:0003677">
    <property type="term" value="F:DNA binding"/>
    <property type="evidence" value="ECO:0007669"/>
    <property type="project" value="UniProtKB-KW"/>
</dbReference>
<name>K2NWX0_9HYPH</name>
<dbReference type="eggNOG" id="COG2771">
    <property type="taxonomic scope" value="Bacteria"/>
</dbReference>
<dbReference type="PATRIC" id="fig|1231190.3.peg.693"/>
<dbReference type="Gene3D" id="1.10.10.10">
    <property type="entry name" value="Winged helix-like DNA-binding domain superfamily/Winged helix DNA-binding domain"/>
    <property type="match status" value="1"/>
</dbReference>
<evidence type="ECO:0000256" key="1">
    <source>
        <dbReference type="ARBA" id="ARBA00023015"/>
    </source>
</evidence>
<evidence type="ECO:0000259" key="4">
    <source>
        <dbReference type="PROSITE" id="PS50043"/>
    </source>
</evidence>
<gene>
    <name evidence="5" type="ORF">NA8A_03295</name>
</gene>
<dbReference type="SUPFAM" id="SSF75516">
    <property type="entry name" value="Pheromone-binding domain of LuxR-like quorum-sensing transcription factors"/>
    <property type="match status" value="1"/>
</dbReference>
<dbReference type="CDD" id="cd06170">
    <property type="entry name" value="LuxR_C_like"/>
    <property type="match status" value="1"/>
</dbReference>
<dbReference type="InterPro" id="IPR005143">
    <property type="entry name" value="TF_LuxR_autoind-bd_dom"/>
</dbReference>
<evidence type="ECO:0000256" key="3">
    <source>
        <dbReference type="ARBA" id="ARBA00023163"/>
    </source>
</evidence>
<evidence type="ECO:0000313" key="6">
    <source>
        <dbReference type="Proteomes" id="UP000007374"/>
    </source>
</evidence>
<organism evidence="5 6">
    <name type="scientific">Nitratireductor indicus C115</name>
    <dbReference type="NCBI Taxonomy" id="1231190"/>
    <lineage>
        <taxon>Bacteria</taxon>
        <taxon>Pseudomonadati</taxon>
        <taxon>Pseudomonadota</taxon>
        <taxon>Alphaproteobacteria</taxon>
        <taxon>Hyphomicrobiales</taxon>
        <taxon>Phyllobacteriaceae</taxon>
        <taxon>Nitratireductor</taxon>
    </lineage>
</organism>
<dbReference type="PANTHER" id="PTHR44688">
    <property type="entry name" value="DNA-BINDING TRANSCRIPTIONAL ACTIVATOR DEVR_DOSR"/>
    <property type="match status" value="1"/>
</dbReference>
<dbReference type="PROSITE" id="PS50043">
    <property type="entry name" value="HTH_LUXR_2"/>
    <property type="match status" value="1"/>
</dbReference>
<dbReference type="RefSeq" id="WP_009755940.1">
    <property type="nucleotide sequence ID" value="NZ_AMSI01000002.1"/>
</dbReference>
<dbReference type="EMBL" id="AMSI01000002">
    <property type="protein sequence ID" value="EKF43805.1"/>
    <property type="molecule type" value="Genomic_DNA"/>
</dbReference>
<dbReference type="InterPro" id="IPR000792">
    <property type="entry name" value="Tscrpt_reg_LuxR_C"/>
</dbReference>
<evidence type="ECO:0000256" key="2">
    <source>
        <dbReference type="ARBA" id="ARBA00023125"/>
    </source>
</evidence>
<dbReference type="InterPro" id="IPR036388">
    <property type="entry name" value="WH-like_DNA-bd_sf"/>
</dbReference>
<evidence type="ECO:0000313" key="5">
    <source>
        <dbReference type="EMBL" id="EKF43805.1"/>
    </source>
</evidence>
<keyword evidence="3" id="KW-0804">Transcription</keyword>
<dbReference type="Gene3D" id="3.30.450.80">
    <property type="entry name" value="Transcription factor LuxR-like, autoinducer-binding domain"/>
    <property type="match status" value="1"/>
</dbReference>
<reference evidence="5 6" key="1">
    <citation type="journal article" date="2012" name="J. Bacteriol.">
        <title>Genome Sequence of Nitratireductor indicus Type Strain C115.</title>
        <authorList>
            <person name="Lai Q."/>
            <person name="Li G."/>
            <person name="Yu Z."/>
            <person name="Shao Z."/>
        </authorList>
    </citation>
    <scope>NUCLEOTIDE SEQUENCE [LARGE SCALE GENOMIC DNA]</scope>
    <source>
        <strain evidence="5 6">C115</strain>
    </source>
</reference>
<dbReference type="SUPFAM" id="SSF46894">
    <property type="entry name" value="C-terminal effector domain of the bipartite response regulators"/>
    <property type="match status" value="1"/>
</dbReference>
<dbReference type="Proteomes" id="UP000007374">
    <property type="component" value="Unassembled WGS sequence"/>
</dbReference>